<protein>
    <submittedName>
        <fullName evidence="1">Uncharacterized protein</fullName>
    </submittedName>
</protein>
<dbReference type="Proteomes" id="UP000011014">
    <property type="component" value="Unassembled WGS sequence"/>
</dbReference>
<gene>
    <name evidence="1" type="ORF">GSOID_T00024096001</name>
</gene>
<evidence type="ECO:0000313" key="1">
    <source>
        <dbReference type="EMBL" id="CBY34100.1"/>
    </source>
</evidence>
<name>E4YF13_OIKDI</name>
<organism evidence="1">
    <name type="scientific">Oikopleura dioica</name>
    <name type="common">Tunicate</name>
    <dbReference type="NCBI Taxonomy" id="34765"/>
    <lineage>
        <taxon>Eukaryota</taxon>
        <taxon>Metazoa</taxon>
        <taxon>Chordata</taxon>
        <taxon>Tunicata</taxon>
        <taxon>Appendicularia</taxon>
        <taxon>Copelata</taxon>
        <taxon>Oikopleuridae</taxon>
        <taxon>Oikopleura</taxon>
    </lineage>
</organism>
<dbReference type="EMBL" id="FN654475">
    <property type="protein sequence ID" value="CBY34100.1"/>
    <property type="molecule type" value="Genomic_DNA"/>
</dbReference>
<reference evidence="1" key="1">
    <citation type="journal article" date="2010" name="Science">
        <title>Plasticity of animal genome architecture unmasked by rapid evolution of a pelagic tunicate.</title>
        <authorList>
            <person name="Denoeud F."/>
            <person name="Henriet S."/>
            <person name="Mungpakdee S."/>
            <person name="Aury J.M."/>
            <person name="Da Silva C."/>
            <person name="Brinkmann H."/>
            <person name="Mikhaleva J."/>
            <person name="Olsen L.C."/>
            <person name="Jubin C."/>
            <person name="Canestro C."/>
            <person name="Bouquet J.M."/>
            <person name="Danks G."/>
            <person name="Poulain J."/>
            <person name="Campsteijn C."/>
            <person name="Adamski M."/>
            <person name="Cross I."/>
            <person name="Yadetie F."/>
            <person name="Muffato M."/>
            <person name="Louis A."/>
            <person name="Butcher S."/>
            <person name="Tsagkogeorga G."/>
            <person name="Konrad A."/>
            <person name="Singh S."/>
            <person name="Jensen M.F."/>
            <person name="Cong E.H."/>
            <person name="Eikeseth-Otteraa H."/>
            <person name="Noel B."/>
            <person name="Anthouard V."/>
            <person name="Porcel B.M."/>
            <person name="Kachouri-Lafond R."/>
            <person name="Nishino A."/>
            <person name="Ugolini M."/>
            <person name="Chourrout P."/>
            <person name="Nishida H."/>
            <person name="Aasland R."/>
            <person name="Huzurbazar S."/>
            <person name="Westhof E."/>
            <person name="Delsuc F."/>
            <person name="Lehrach H."/>
            <person name="Reinhardt R."/>
            <person name="Weissenbach J."/>
            <person name="Roy S.W."/>
            <person name="Artiguenave F."/>
            <person name="Postlethwait J.H."/>
            <person name="Manak J.R."/>
            <person name="Thompson E.M."/>
            <person name="Jaillon O."/>
            <person name="Du Pasquier L."/>
            <person name="Boudinot P."/>
            <person name="Liberles D.A."/>
            <person name="Volff J.N."/>
            <person name="Philippe H."/>
            <person name="Lenhard B."/>
            <person name="Roest Crollius H."/>
            <person name="Wincker P."/>
            <person name="Chourrout D."/>
        </authorList>
    </citation>
    <scope>NUCLEOTIDE SEQUENCE [LARGE SCALE GENOMIC DNA]</scope>
</reference>
<sequence length="299" mass="34236">MKLLKYLFVGLATGMNIAQHYLANSFADDHNEKLMILMNPAFKDASFDQAEQMKMILPLVLMDAKTNENSKMLMMLIMQDPQWLENSDNHMLFTYLMNAEDDSLDFKTMFLMTNMFRKDCNNMGAQRMNSMMPLLLNKADGGTADDKHDIESILGMMMFMSSGEAGLDTGAMLPLLMEEMMFEEGEFDHDKKLLFWVMMSMMTGDAQDQQGFNNNFNMMLPLAMRDCNDSACEEQKRNIMMVMVAMQSNAPQTSFGPDMMIPLMLLGNTDNNQELMFFMMTQMNNKACDAPAYYGVHHE</sequence>
<dbReference type="AlphaFoldDB" id="E4YF13"/>
<accession>E4YF13</accession>
<proteinExistence type="predicted"/>